<reference evidence="15 16" key="1">
    <citation type="journal article" date="2013" name="Genome Announc.">
        <title>Complete genome sequence of Simiduia agarivorans SA1(T), a marine bacterium able to degrade a variety of polysaccharides.</title>
        <authorList>
            <person name="Lin S.Y."/>
            <person name="Shieh W.Y."/>
            <person name="Chen J.S."/>
            <person name="Tang S.L."/>
        </authorList>
    </citation>
    <scope>NUCLEOTIDE SEQUENCE [LARGE SCALE GENOMIC DNA]</scope>
    <source>
        <strain evidence="16">DSM 21679 / JCM 13881 / BCRC 17597 / SA1</strain>
    </source>
</reference>
<evidence type="ECO:0000256" key="8">
    <source>
        <dbReference type="ARBA" id="ARBA00023136"/>
    </source>
</evidence>
<feature type="domain" description="TonB-dependent receptor-like beta-barrel" evidence="13">
    <location>
        <begin position="170"/>
        <end position="596"/>
    </location>
</feature>
<dbReference type="Pfam" id="PF07715">
    <property type="entry name" value="Plug"/>
    <property type="match status" value="1"/>
</dbReference>
<dbReference type="PANTHER" id="PTHR30069:SF53">
    <property type="entry name" value="COLICIN I RECEPTOR-RELATED"/>
    <property type="match status" value="1"/>
</dbReference>
<evidence type="ECO:0000259" key="13">
    <source>
        <dbReference type="Pfam" id="PF00593"/>
    </source>
</evidence>
<comment type="subcellular location">
    <subcellularLocation>
        <location evidence="1 10">Cell outer membrane</location>
        <topology evidence="1 10">Multi-pass membrane protein</topology>
    </subcellularLocation>
</comment>
<keyword evidence="15" id="KW-0675">Receptor</keyword>
<dbReference type="GO" id="GO:0015889">
    <property type="term" value="P:cobalamin transport"/>
    <property type="evidence" value="ECO:0007669"/>
    <property type="project" value="TreeGrafter"/>
</dbReference>
<dbReference type="HOGENOM" id="CLU_008287_18_5_6"/>
<evidence type="ECO:0000256" key="10">
    <source>
        <dbReference type="PROSITE-ProRule" id="PRU01360"/>
    </source>
</evidence>
<protein>
    <submittedName>
        <fullName evidence="15">Outer membrane receptor protein</fullName>
    </submittedName>
</protein>
<dbReference type="RefSeq" id="WP_015048190.1">
    <property type="nucleotide sequence ID" value="NC_018868.3"/>
</dbReference>
<feature type="domain" description="TonB-dependent receptor plug" evidence="14">
    <location>
        <begin position="37"/>
        <end position="143"/>
    </location>
</feature>
<keyword evidence="7 11" id="KW-0798">TonB box</keyword>
<proteinExistence type="inferred from homology"/>
<dbReference type="Proteomes" id="UP000000466">
    <property type="component" value="Chromosome"/>
</dbReference>
<dbReference type="InterPro" id="IPR036942">
    <property type="entry name" value="Beta-barrel_TonB_sf"/>
</dbReference>
<keyword evidence="16" id="KW-1185">Reference proteome</keyword>
<evidence type="ECO:0000256" key="6">
    <source>
        <dbReference type="ARBA" id="ARBA00023065"/>
    </source>
</evidence>
<dbReference type="KEGG" id="saga:M5M_14505"/>
<dbReference type="InterPro" id="IPR037066">
    <property type="entry name" value="Plug_dom_sf"/>
</dbReference>
<feature type="chain" id="PRO_5003878637" evidence="12">
    <location>
        <begin position="20"/>
        <end position="622"/>
    </location>
</feature>
<dbReference type="AlphaFoldDB" id="K4L1I6"/>
<comment type="similarity">
    <text evidence="10 11">Belongs to the TonB-dependent receptor family.</text>
</comment>
<dbReference type="CDD" id="cd01347">
    <property type="entry name" value="ligand_gated_channel"/>
    <property type="match status" value="1"/>
</dbReference>
<evidence type="ECO:0000256" key="9">
    <source>
        <dbReference type="ARBA" id="ARBA00023237"/>
    </source>
</evidence>
<keyword evidence="9 10" id="KW-0998">Cell outer membrane</keyword>
<keyword evidence="2 10" id="KW-0813">Transport</keyword>
<evidence type="ECO:0000256" key="7">
    <source>
        <dbReference type="ARBA" id="ARBA00023077"/>
    </source>
</evidence>
<organism evidence="15 16">
    <name type="scientific">Simiduia agarivorans (strain DSM 21679 / JCM 13881 / BCRC 17597 / SA1)</name>
    <dbReference type="NCBI Taxonomy" id="1117647"/>
    <lineage>
        <taxon>Bacteria</taxon>
        <taxon>Pseudomonadati</taxon>
        <taxon>Pseudomonadota</taxon>
        <taxon>Gammaproteobacteria</taxon>
        <taxon>Cellvibrionales</taxon>
        <taxon>Cellvibrionaceae</taxon>
        <taxon>Simiduia</taxon>
    </lineage>
</organism>
<dbReference type="PROSITE" id="PS52016">
    <property type="entry name" value="TONB_DEPENDENT_REC_3"/>
    <property type="match status" value="1"/>
</dbReference>
<feature type="signal peptide" evidence="12">
    <location>
        <begin position="1"/>
        <end position="19"/>
    </location>
</feature>
<evidence type="ECO:0000256" key="4">
    <source>
        <dbReference type="ARBA" id="ARBA00022692"/>
    </source>
</evidence>
<keyword evidence="3 10" id="KW-1134">Transmembrane beta strand</keyword>
<dbReference type="PANTHER" id="PTHR30069">
    <property type="entry name" value="TONB-DEPENDENT OUTER MEMBRANE RECEPTOR"/>
    <property type="match status" value="1"/>
</dbReference>
<keyword evidence="5 12" id="KW-0732">Signal</keyword>
<dbReference type="GO" id="GO:0009279">
    <property type="term" value="C:cell outer membrane"/>
    <property type="evidence" value="ECO:0007669"/>
    <property type="project" value="UniProtKB-SubCell"/>
</dbReference>
<dbReference type="eggNOG" id="COG4206">
    <property type="taxonomic scope" value="Bacteria"/>
</dbReference>
<dbReference type="Gene3D" id="2.170.130.10">
    <property type="entry name" value="TonB-dependent receptor, plug domain"/>
    <property type="match status" value="1"/>
</dbReference>
<keyword evidence="4 10" id="KW-0812">Transmembrane</keyword>
<dbReference type="SUPFAM" id="SSF56935">
    <property type="entry name" value="Porins"/>
    <property type="match status" value="1"/>
</dbReference>
<evidence type="ECO:0000256" key="1">
    <source>
        <dbReference type="ARBA" id="ARBA00004571"/>
    </source>
</evidence>
<evidence type="ECO:0000313" key="16">
    <source>
        <dbReference type="Proteomes" id="UP000000466"/>
    </source>
</evidence>
<name>K4L1I6_SIMAS</name>
<evidence type="ECO:0000259" key="14">
    <source>
        <dbReference type="Pfam" id="PF07715"/>
    </source>
</evidence>
<evidence type="ECO:0000256" key="2">
    <source>
        <dbReference type="ARBA" id="ARBA00022448"/>
    </source>
</evidence>
<accession>K4L1I6</accession>
<keyword evidence="8 10" id="KW-0472">Membrane</keyword>
<evidence type="ECO:0000256" key="3">
    <source>
        <dbReference type="ARBA" id="ARBA00022452"/>
    </source>
</evidence>
<dbReference type="Gene3D" id="2.40.170.20">
    <property type="entry name" value="TonB-dependent receptor, beta-barrel domain"/>
    <property type="match status" value="1"/>
</dbReference>
<dbReference type="InterPro" id="IPR012910">
    <property type="entry name" value="Plug_dom"/>
</dbReference>
<dbReference type="STRING" id="1117647.M5M_14505"/>
<keyword evidence="6" id="KW-0406">Ion transport</keyword>
<dbReference type="OrthoDB" id="9764669at2"/>
<dbReference type="Pfam" id="PF00593">
    <property type="entry name" value="TonB_dep_Rec_b-barrel"/>
    <property type="match status" value="1"/>
</dbReference>
<dbReference type="EMBL" id="CP003746">
    <property type="protein sequence ID" value="AFV00038.1"/>
    <property type="molecule type" value="Genomic_DNA"/>
</dbReference>
<sequence>MKTKVLALAVGLASTTALAQTVQDEIVVTATRTETPLSQTIAPVTVLTAEDIAALQVVDVPELINRFAGLDLVQSGGRGATASAFVRGTNSSHLLVLVDGVRIDSATLGASAIQYLDPASIERIELVRGPRSSLYGSDAIGGTLQIFTRKASNEGANLALNVGYGSHNEQRYRLAGGFKSDTANLNATLSHHTTDGYDRTLNESYGDADDDAYSVTSASVSGELSLTDATAVFASAQYQTGESDTDRLCNDAWGPCNPVSLPYTEFSNGILDAGIKSQVNDLWRAELRAGVAQDESENFDHVPGVAESVWGGTNTFTTERRHASWQNDLAVAEGQLVTLGLDYERESVDSNNVAYDEDSRTTQAVFGQYQAQVGNHSFVLGARTDDSDQYGRKNTGNLSWGWAVDEAWTLVASAGTGFKAPSFNDLYWPFSGNPDLKPESSQNLEAGVKYRDGELYFAMNAFQNNIDDLIAWAPVDPSDPFSAWLPGNVNKAEIQGSELELQNRFGDVLVSANYTYLEPEDKATGNQLINRANQLFNLDVSRAFGPVTLGMVIEARSARYSDAANLNKVPGYGLLHARASWAVTEHFSLDARINNLLDKEYTVVRNFREDGINGFVSANVRF</sequence>
<evidence type="ECO:0000256" key="12">
    <source>
        <dbReference type="SAM" id="SignalP"/>
    </source>
</evidence>
<gene>
    <name evidence="15" type="ordered locus">M5M_14505</name>
</gene>
<evidence type="ECO:0000313" key="15">
    <source>
        <dbReference type="EMBL" id="AFV00038.1"/>
    </source>
</evidence>
<dbReference type="InterPro" id="IPR039426">
    <property type="entry name" value="TonB-dep_rcpt-like"/>
</dbReference>
<evidence type="ECO:0000256" key="11">
    <source>
        <dbReference type="RuleBase" id="RU003357"/>
    </source>
</evidence>
<evidence type="ECO:0000256" key="5">
    <source>
        <dbReference type="ARBA" id="ARBA00022729"/>
    </source>
</evidence>
<dbReference type="InterPro" id="IPR000531">
    <property type="entry name" value="Beta-barrel_TonB"/>
</dbReference>
<dbReference type="GO" id="GO:0006811">
    <property type="term" value="P:monoatomic ion transport"/>
    <property type="evidence" value="ECO:0007669"/>
    <property type="project" value="UniProtKB-KW"/>
</dbReference>